<dbReference type="InterPro" id="IPR036286">
    <property type="entry name" value="LexA/Signal_pep-like_sf"/>
</dbReference>
<comment type="subcellular location">
    <subcellularLocation>
        <location evidence="1">Membrane</location>
    </subcellularLocation>
</comment>
<dbReference type="RefSeq" id="WP_226385624.1">
    <property type="nucleotide sequence ID" value="NZ_JADCKA010000012.1"/>
</dbReference>
<dbReference type="Proteomes" id="UP001516588">
    <property type="component" value="Unassembled WGS sequence"/>
</dbReference>
<protein>
    <recommendedName>
        <fullName evidence="5">Signal peptidase I</fullName>
        <ecNumber evidence="5">3.4.21.89</ecNumber>
    </recommendedName>
</protein>
<keyword evidence="6" id="KW-0175">Coiled coil</keyword>
<feature type="coiled-coil region" evidence="6">
    <location>
        <begin position="177"/>
        <end position="222"/>
    </location>
</feature>
<dbReference type="InterPro" id="IPR001733">
    <property type="entry name" value="Peptidase_S26B"/>
</dbReference>
<keyword evidence="8" id="KW-0378">Hydrolase</keyword>
<evidence type="ECO:0000256" key="1">
    <source>
        <dbReference type="ARBA" id="ARBA00004370"/>
    </source>
</evidence>
<evidence type="ECO:0000313" key="9">
    <source>
        <dbReference type="Proteomes" id="UP001516588"/>
    </source>
</evidence>
<feature type="transmembrane region" description="Helical" evidence="7">
    <location>
        <begin position="154"/>
        <end position="174"/>
    </location>
</feature>
<keyword evidence="3 7" id="KW-1133">Transmembrane helix</keyword>
<dbReference type="NCBIfam" id="TIGR02228">
    <property type="entry name" value="sigpep_I_arch"/>
    <property type="match status" value="1"/>
</dbReference>
<dbReference type="EC" id="3.4.21.89" evidence="5"/>
<evidence type="ECO:0000256" key="6">
    <source>
        <dbReference type="SAM" id="Coils"/>
    </source>
</evidence>
<keyword evidence="2 7" id="KW-0812">Transmembrane</keyword>
<dbReference type="InterPro" id="IPR019533">
    <property type="entry name" value="Peptidase_S26"/>
</dbReference>
<accession>A0ABR9QYN8</accession>
<dbReference type="CDD" id="cd06530">
    <property type="entry name" value="S26_SPase_I"/>
    <property type="match status" value="1"/>
</dbReference>
<dbReference type="GO" id="GO:0009003">
    <property type="term" value="F:signal peptidase activity"/>
    <property type="evidence" value="ECO:0007669"/>
    <property type="project" value="UniProtKB-EC"/>
</dbReference>
<feature type="transmembrane region" description="Helical" evidence="7">
    <location>
        <begin position="7"/>
        <end position="31"/>
    </location>
</feature>
<dbReference type="SUPFAM" id="SSF51306">
    <property type="entry name" value="LexA/Signal peptidase"/>
    <property type="match status" value="1"/>
</dbReference>
<sequence>MKQKGKIAARVISFIILIFAIFIMIFTIISVSTVNKEDSSLFGYKPFIVLSDSMQGEFEAGDIVVSKEVDSSTLKEGDIITFRSIDPNNYGGVMTHKIREVTTYEGELAFTTYGIATGADDAYPVPADNVIGQYQFHLAKMGYFFQFLKTVPGYFLLIFTPFMILIIMQAIRFFQLLKQYKREQQEIINQNSEALEQEKLKTQQMQKELEMLKAQLAAEQNINQPLNSDEEDKKV</sequence>
<evidence type="ECO:0000256" key="2">
    <source>
        <dbReference type="ARBA" id="ARBA00022692"/>
    </source>
</evidence>
<evidence type="ECO:0000256" key="7">
    <source>
        <dbReference type="SAM" id="Phobius"/>
    </source>
</evidence>
<dbReference type="EMBL" id="JADCKA010000012">
    <property type="protein sequence ID" value="MBE5035979.1"/>
    <property type="molecule type" value="Genomic_DNA"/>
</dbReference>
<evidence type="ECO:0000313" key="8">
    <source>
        <dbReference type="EMBL" id="MBE5035979.1"/>
    </source>
</evidence>
<evidence type="ECO:0000256" key="5">
    <source>
        <dbReference type="NCBIfam" id="TIGR02228"/>
    </source>
</evidence>
<evidence type="ECO:0000256" key="4">
    <source>
        <dbReference type="ARBA" id="ARBA00023136"/>
    </source>
</evidence>
<keyword evidence="9" id="KW-1185">Reference proteome</keyword>
<organism evidence="8 9">
    <name type="scientific">Gallibacter intestinalis</name>
    <dbReference type="NCBI Taxonomy" id="2779356"/>
    <lineage>
        <taxon>Bacteria</taxon>
        <taxon>Bacillati</taxon>
        <taxon>Bacillota</taxon>
        <taxon>Clostridia</taxon>
        <taxon>Eubacteriales</taxon>
        <taxon>Eubacteriaceae</taxon>
        <taxon>Gallibacter</taxon>
    </lineage>
</organism>
<reference evidence="8 9" key="1">
    <citation type="submission" date="2020-10" db="EMBL/GenBank/DDBJ databases">
        <title>ChiBAC.</title>
        <authorList>
            <person name="Zenner C."/>
            <person name="Hitch T.C.A."/>
            <person name="Clavel T."/>
        </authorList>
    </citation>
    <scope>NUCLEOTIDE SEQUENCE [LARGE SCALE GENOMIC DNA]</scope>
    <source>
        <strain evidence="8 9">DSM 108706</strain>
    </source>
</reference>
<comment type="caution">
    <text evidence="8">The sequence shown here is derived from an EMBL/GenBank/DDBJ whole genome shotgun (WGS) entry which is preliminary data.</text>
</comment>
<name>A0ABR9QYN8_9FIRM</name>
<proteinExistence type="predicted"/>
<evidence type="ECO:0000256" key="3">
    <source>
        <dbReference type="ARBA" id="ARBA00022989"/>
    </source>
</evidence>
<gene>
    <name evidence="8" type="ORF">INF20_06805</name>
</gene>
<keyword evidence="4 7" id="KW-0472">Membrane</keyword>